<reference evidence="3 4" key="1">
    <citation type="journal article" date="2015" name="Nature">
        <title>rRNA introns, odd ribosomes, and small enigmatic genomes across a large radiation of phyla.</title>
        <authorList>
            <person name="Brown C.T."/>
            <person name="Hug L.A."/>
            <person name="Thomas B.C."/>
            <person name="Sharon I."/>
            <person name="Castelle C.J."/>
            <person name="Singh A."/>
            <person name="Wilkins M.J."/>
            <person name="Williams K.H."/>
            <person name="Banfield J.F."/>
        </authorList>
    </citation>
    <scope>NUCLEOTIDE SEQUENCE [LARGE SCALE GENOMIC DNA]</scope>
</reference>
<feature type="transmembrane region" description="Helical" evidence="1">
    <location>
        <begin position="12"/>
        <end position="32"/>
    </location>
</feature>
<evidence type="ECO:0000313" key="4">
    <source>
        <dbReference type="Proteomes" id="UP000034873"/>
    </source>
</evidence>
<dbReference type="Gene3D" id="2.120.10.30">
    <property type="entry name" value="TolB, C-terminal domain"/>
    <property type="match status" value="1"/>
</dbReference>
<evidence type="ECO:0000313" key="3">
    <source>
        <dbReference type="EMBL" id="KKU50978.1"/>
    </source>
</evidence>
<dbReference type="EMBL" id="LCNH01000010">
    <property type="protein sequence ID" value="KKU50978.1"/>
    <property type="molecule type" value="Genomic_DNA"/>
</dbReference>
<feature type="domain" description="PEGA" evidence="2">
    <location>
        <begin position="56"/>
        <end position="114"/>
    </location>
</feature>
<dbReference type="Proteomes" id="UP000034873">
    <property type="component" value="Unassembled WGS sequence"/>
</dbReference>
<gene>
    <name evidence="3" type="ORF">UX73_C0010G0005</name>
</gene>
<sequence>MRLLLLNMEKRTVITIISAILIFAATTVLYLYTAGYRLDKEKNKIDLSRTGMIGAKSIPEGANIYVDGQLTSATNDTISAVTPGKHTLRMLKNGFVTWTKEIEVFPELVTDITAILVSQTPRLEPLTNTGARLPTISPSLSKLAFFTKDSTSPGVWVIPLTNAGLSLFRSTPYAALEDTAYNFYSDGKAIEWAPDEKSLLVLDAKDNYYLVDLNANTAESTSAPELLRQTWNQELAKKRADFIAKVNLPQELKEIATAPDTIWSPDDKKFLYTETTGTTISYKVYNMEKPLPVGEKVETVVFTIDTKNPKPKVSWYADSFHLILIENYSDQEYKGTIGLIRIDGTNKTVVYNNSMYSDMVFSAPGGDKIIVLTSLKSGEQTDLYTVGIR</sequence>
<comment type="caution">
    <text evidence="3">The sequence shown here is derived from an EMBL/GenBank/DDBJ whole genome shotgun (WGS) entry which is preliminary data.</text>
</comment>
<dbReference type="AlphaFoldDB" id="A0A0G1T9V4"/>
<keyword evidence="1" id="KW-0472">Membrane</keyword>
<dbReference type="Pfam" id="PF08308">
    <property type="entry name" value="PEGA"/>
    <property type="match status" value="1"/>
</dbReference>
<accession>A0A0G1T9V4</accession>
<name>A0A0G1T9V4_UNCKA</name>
<organism evidence="3 4">
    <name type="scientific">candidate division WWE3 bacterium GW2011_GWC1_47_10</name>
    <dbReference type="NCBI Taxonomy" id="1619122"/>
    <lineage>
        <taxon>Bacteria</taxon>
        <taxon>Katanobacteria</taxon>
    </lineage>
</organism>
<keyword evidence="1" id="KW-1133">Transmembrane helix</keyword>
<dbReference type="STRING" id="1619122.UX73_C0010G0005"/>
<dbReference type="InterPro" id="IPR013229">
    <property type="entry name" value="PEGA"/>
</dbReference>
<keyword evidence="1" id="KW-0812">Transmembrane</keyword>
<proteinExistence type="predicted"/>
<dbReference type="SUPFAM" id="SSF82171">
    <property type="entry name" value="DPP6 N-terminal domain-like"/>
    <property type="match status" value="1"/>
</dbReference>
<evidence type="ECO:0000256" key="1">
    <source>
        <dbReference type="SAM" id="Phobius"/>
    </source>
</evidence>
<dbReference type="InterPro" id="IPR011042">
    <property type="entry name" value="6-blade_b-propeller_TolB-like"/>
</dbReference>
<evidence type="ECO:0000259" key="2">
    <source>
        <dbReference type="Pfam" id="PF08308"/>
    </source>
</evidence>
<protein>
    <recommendedName>
        <fullName evidence="2">PEGA domain-containing protein</fullName>
    </recommendedName>
</protein>